<reference evidence="12" key="1">
    <citation type="submission" date="2019-08" db="EMBL/GenBank/DDBJ databases">
        <title>The genome of the North American firefly Photinus pyralis.</title>
        <authorList>
            <consortium name="Photinus pyralis genome working group"/>
            <person name="Fallon T.R."/>
            <person name="Sander Lower S.E."/>
            <person name="Weng J.-K."/>
        </authorList>
    </citation>
    <scope>NUCLEOTIDE SEQUENCE</scope>
    <source>
        <strain evidence="12">TRF0915ILg1</strain>
        <tissue evidence="12">Whole body</tissue>
    </source>
</reference>
<evidence type="ECO:0000256" key="9">
    <source>
        <dbReference type="ARBA" id="ARBA00030390"/>
    </source>
</evidence>
<dbReference type="InterPro" id="IPR003738">
    <property type="entry name" value="SRAP"/>
</dbReference>
<name>A0A8K0CE65_IGNLU</name>
<dbReference type="EMBL" id="VTPC01090585">
    <property type="protein sequence ID" value="KAF2882888.1"/>
    <property type="molecule type" value="Genomic_DNA"/>
</dbReference>
<evidence type="ECO:0000256" key="2">
    <source>
        <dbReference type="ARBA" id="ARBA00015888"/>
    </source>
</evidence>
<evidence type="ECO:0000313" key="12">
    <source>
        <dbReference type="EMBL" id="KAF2882888.1"/>
    </source>
</evidence>
<keyword evidence="4" id="KW-0227">DNA damage</keyword>
<dbReference type="SUPFAM" id="SSF143081">
    <property type="entry name" value="BB1717-like"/>
    <property type="match status" value="1"/>
</dbReference>
<keyword evidence="6" id="KW-0190">Covalent protein-DNA linkage</keyword>
<dbReference type="GO" id="GO:0008233">
    <property type="term" value="F:peptidase activity"/>
    <property type="evidence" value="ECO:0007669"/>
    <property type="project" value="UniProtKB-KW"/>
</dbReference>
<dbReference type="Pfam" id="PF02586">
    <property type="entry name" value="SRAP"/>
    <property type="match status" value="1"/>
</dbReference>
<dbReference type="AlphaFoldDB" id="A0A8K0CE65"/>
<dbReference type="InterPro" id="IPR036590">
    <property type="entry name" value="SRAP-like"/>
</dbReference>
<evidence type="ECO:0000256" key="3">
    <source>
        <dbReference type="ARBA" id="ARBA00022670"/>
    </source>
</evidence>
<protein>
    <recommendedName>
        <fullName evidence="2">Abasic site processing protein HMCES</fullName>
    </recommendedName>
    <alternativeName>
        <fullName evidence="9">Embryonic stem cell-specific 5-hydroxymethylcytosine-binding protein</fullName>
    </alternativeName>
    <alternativeName>
        <fullName evidence="10">Peptidase HMCES</fullName>
    </alternativeName>
    <alternativeName>
        <fullName evidence="11">SRAP domain-containing protein 1</fullName>
    </alternativeName>
</protein>
<sequence length="290" mass="34127">MCGRLACTLCPEELRKACAYPKQRKENKCDYVEPTYIENAYQYVPLYNLCPSGVVPILADKSHFPEASDCSDFIILPMRWGMLPRWNAEKSAYHTHNTRIEGAMQSNFFKPEFLKNRRCVVLCDGYFEWQTTRADKQPYYIYQEKIKDDCPDDKMDWMGKPLLKLAGIFSSKIDSEGITRYSCSIITKDSDKRLSWLHDRMPIMLETFDDVENWINCEKLNCDESFKFISTYEESKPEEKKQKYALKYHPVDKKFVNDSSCKSEKCIERVNVKRQNTLDSWFCKRPATSK</sequence>
<dbReference type="GO" id="GO:0003697">
    <property type="term" value="F:single-stranded DNA binding"/>
    <property type="evidence" value="ECO:0007669"/>
    <property type="project" value="InterPro"/>
</dbReference>
<comment type="similarity">
    <text evidence="1">Belongs to the SOS response-associated peptidase family.</text>
</comment>
<dbReference type="PANTHER" id="PTHR13604:SF0">
    <property type="entry name" value="ABASIC SITE PROCESSING PROTEIN HMCES"/>
    <property type="match status" value="1"/>
</dbReference>
<evidence type="ECO:0000256" key="1">
    <source>
        <dbReference type="ARBA" id="ARBA00008136"/>
    </source>
</evidence>
<comment type="caution">
    <text evidence="12">The sequence shown here is derived from an EMBL/GenBank/DDBJ whole genome shotgun (WGS) entry which is preliminary data.</text>
</comment>
<dbReference type="GO" id="GO:0016829">
    <property type="term" value="F:lyase activity"/>
    <property type="evidence" value="ECO:0007669"/>
    <property type="project" value="UniProtKB-KW"/>
</dbReference>
<keyword evidence="5" id="KW-0378">Hydrolase</keyword>
<accession>A0A8K0CE65</accession>
<keyword evidence="7" id="KW-0238">DNA-binding</keyword>
<evidence type="ECO:0000256" key="6">
    <source>
        <dbReference type="ARBA" id="ARBA00023124"/>
    </source>
</evidence>
<evidence type="ECO:0000256" key="11">
    <source>
        <dbReference type="ARBA" id="ARBA00031130"/>
    </source>
</evidence>
<evidence type="ECO:0000256" key="5">
    <source>
        <dbReference type="ARBA" id="ARBA00022801"/>
    </source>
</evidence>
<keyword evidence="8" id="KW-0456">Lyase</keyword>
<evidence type="ECO:0000256" key="8">
    <source>
        <dbReference type="ARBA" id="ARBA00023239"/>
    </source>
</evidence>
<proteinExistence type="inferred from homology"/>
<dbReference type="OrthoDB" id="2111841at2759"/>
<keyword evidence="3" id="KW-0645">Protease</keyword>
<evidence type="ECO:0000313" key="13">
    <source>
        <dbReference type="Proteomes" id="UP000801492"/>
    </source>
</evidence>
<keyword evidence="13" id="KW-1185">Reference proteome</keyword>
<gene>
    <name evidence="12" type="ORF">ILUMI_23274</name>
</gene>
<dbReference type="Gene3D" id="3.90.1680.10">
    <property type="entry name" value="SOS response associated peptidase-like"/>
    <property type="match status" value="1"/>
</dbReference>
<organism evidence="12 13">
    <name type="scientific">Ignelater luminosus</name>
    <name type="common">Cucubano</name>
    <name type="synonym">Pyrophorus luminosus</name>
    <dbReference type="NCBI Taxonomy" id="2038154"/>
    <lineage>
        <taxon>Eukaryota</taxon>
        <taxon>Metazoa</taxon>
        <taxon>Ecdysozoa</taxon>
        <taxon>Arthropoda</taxon>
        <taxon>Hexapoda</taxon>
        <taxon>Insecta</taxon>
        <taxon>Pterygota</taxon>
        <taxon>Neoptera</taxon>
        <taxon>Endopterygota</taxon>
        <taxon>Coleoptera</taxon>
        <taxon>Polyphaga</taxon>
        <taxon>Elateriformia</taxon>
        <taxon>Elateroidea</taxon>
        <taxon>Elateridae</taxon>
        <taxon>Agrypninae</taxon>
        <taxon>Pyrophorini</taxon>
        <taxon>Ignelater</taxon>
    </lineage>
</organism>
<evidence type="ECO:0000256" key="10">
    <source>
        <dbReference type="ARBA" id="ARBA00030898"/>
    </source>
</evidence>
<evidence type="ECO:0000256" key="4">
    <source>
        <dbReference type="ARBA" id="ARBA00022763"/>
    </source>
</evidence>
<dbReference type="GO" id="GO:0106300">
    <property type="term" value="P:protein-DNA covalent cross-linking repair"/>
    <property type="evidence" value="ECO:0007669"/>
    <property type="project" value="InterPro"/>
</dbReference>
<evidence type="ECO:0000256" key="7">
    <source>
        <dbReference type="ARBA" id="ARBA00023125"/>
    </source>
</evidence>
<dbReference type="PANTHER" id="PTHR13604">
    <property type="entry name" value="DC12-RELATED"/>
    <property type="match status" value="1"/>
</dbReference>
<dbReference type="Proteomes" id="UP000801492">
    <property type="component" value="Unassembled WGS sequence"/>
</dbReference>
<dbReference type="GO" id="GO:0006508">
    <property type="term" value="P:proteolysis"/>
    <property type="evidence" value="ECO:0007669"/>
    <property type="project" value="UniProtKB-KW"/>
</dbReference>